<dbReference type="Pfam" id="PF00990">
    <property type="entry name" value="GGDEF"/>
    <property type="match status" value="1"/>
</dbReference>
<dbReference type="CDD" id="cd01949">
    <property type="entry name" value="GGDEF"/>
    <property type="match status" value="1"/>
</dbReference>
<dbReference type="Gene3D" id="3.30.70.270">
    <property type="match status" value="1"/>
</dbReference>
<dbReference type="PROSITE" id="PS50887">
    <property type="entry name" value="GGDEF"/>
    <property type="match status" value="1"/>
</dbReference>
<dbReference type="SMART" id="SM00267">
    <property type="entry name" value="GGDEF"/>
    <property type="match status" value="1"/>
</dbReference>
<gene>
    <name evidence="3" type="ORF">RASY3_04210</name>
</gene>
<dbReference type="InterPro" id="IPR050469">
    <property type="entry name" value="Diguanylate_Cyclase"/>
</dbReference>
<dbReference type="GO" id="GO:0043709">
    <property type="term" value="P:cell adhesion involved in single-species biofilm formation"/>
    <property type="evidence" value="ECO:0007669"/>
    <property type="project" value="TreeGrafter"/>
</dbReference>
<keyword evidence="4" id="KW-1185">Reference proteome</keyword>
<dbReference type="NCBIfam" id="TIGR00254">
    <property type="entry name" value="GGDEF"/>
    <property type="match status" value="1"/>
</dbReference>
<comment type="caution">
    <text evidence="3">The sequence shown here is derived from an EMBL/GenBank/DDBJ whole genome shotgun (WGS) entry which is preliminary data.</text>
</comment>
<dbReference type="PATRIC" id="fig|1341156.4.peg.809"/>
<dbReference type="InterPro" id="IPR000160">
    <property type="entry name" value="GGDEF_dom"/>
</dbReference>
<proteinExistence type="predicted"/>
<dbReference type="OrthoDB" id="9807794at2"/>
<dbReference type="GO" id="GO:0052621">
    <property type="term" value="F:diguanylate cyclase activity"/>
    <property type="evidence" value="ECO:0007669"/>
    <property type="project" value="TreeGrafter"/>
</dbReference>
<evidence type="ECO:0000313" key="3">
    <source>
        <dbReference type="EMBL" id="EXM39191.1"/>
    </source>
</evidence>
<keyword evidence="1" id="KW-0472">Membrane</keyword>
<evidence type="ECO:0000259" key="2">
    <source>
        <dbReference type="PROSITE" id="PS50887"/>
    </source>
</evidence>
<feature type="transmembrane region" description="Helical" evidence="1">
    <location>
        <begin position="87"/>
        <end position="105"/>
    </location>
</feature>
<feature type="transmembrane region" description="Helical" evidence="1">
    <location>
        <begin position="12"/>
        <end position="29"/>
    </location>
</feature>
<protein>
    <submittedName>
        <fullName evidence="3">Diguanylate cyclase</fullName>
    </submittedName>
</protein>
<dbReference type="InterPro" id="IPR043128">
    <property type="entry name" value="Rev_trsase/Diguanyl_cyclase"/>
</dbReference>
<keyword evidence="1" id="KW-1133">Transmembrane helix</keyword>
<organism evidence="3 4">
    <name type="scientific">Ruminococcus albus SY3</name>
    <dbReference type="NCBI Taxonomy" id="1341156"/>
    <lineage>
        <taxon>Bacteria</taxon>
        <taxon>Bacillati</taxon>
        <taxon>Bacillota</taxon>
        <taxon>Clostridia</taxon>
        <taxon>Eubacteriales</taxon>
        <taxon>Oscillospiraceae</taxon>
        <taxon>Ruminococcus</taxon>
    </lineage>
</organism>
<feature type="transmembrane region" description="Helical" evidence="1">
    <location>
        <begin position="117"/>
        <end position="135"/>
    </location>
</feature>
<accession>A0A011VVA6</accession>
<reference evidence="3 4" key="1">
    <citation type="submission" date="2013-06" db="EMBL/GenBank/DDBJ databases">
        <title>Rumen cellulosomics: divergent fiber-degrading strategies revealed by comparative genome-wide analysis of six Ruminococcal strains.</title>
        <authorList>
            <person name="Dassa B."/>
            <person name="Borovok I."/>
            <person name="Lamed R."/>
            <person name="Flint H."/>
            <person name="Yeoman C.J."/>
            <person name="White B."/>
            <person name="Bayer E.A."/>
        </authorList>
    </citation>
    <scope>NUCLEOTIDE SEQUENCE [LARGE SCALE GENOMIC DNA]</scope>
    <source>
        <strain evidence="3 4">SY3</strain>
    </source>
</reference>
<dbReference type="InterPro" id="IPR029787">
    <property type="entry name" value="Nucleotide_cyclase"/>
</dbReference>
<feature type="transmembrane region" description="Helical" evidence="1">
    <location>
        <begin position="147"/>
        <end position="166"/>
    </location>
</feature>
<evidence type="ECO:0000256" key="1">
    <source>
        <dbReference type="SAM" id="Phobius"/>
    </source>
</evidence>
<dbReference type="PANTHER" id="PTHR45138:SF9">
    <property type="entry name" value="DIGUANYLATE CYCLASE DGCM-RELATED"/>
    <property type="match status" value="1"/>
</dbReference>
<name>A0A011VVA6_RUMAL</name>
<evidence type="ECO:0000313" key="4">
    <source>
        <dbReference type="Proteomes" id="UP000021369"/>
    </source>
</evidence>
<sequence length="336" mass="38463">MNDINIHKLSYGVNTALLFIVAGLMIFFYKLEADFLVYFSVPTLCVYIFNYFLIYKDKLGFFLWLVYAWITLYMGVTTVCLGESYGFHLYCFSMIPVIYAVEYLAFKMGRKSARPMLISICVAAFYFIIIGYVKIHGPVYNRDNRYSFLFLISNSLIVFSFLVIYINTQVRSIINSEIRLTDMAHKDRLTNLYNRHFMLERLEEVSSVKDTAVLAMADIDDFKKINDQYGHNAGDEVLKAVSEKMTSACKNCDISRWGGEEFLILFCDSDEAADILEQMRTDISSSPVEFEGQVINITVTVGMASGKKDQSIDEWIQEVDNKLYIGKNSGKNCVIG</sequence>
<feature type="transmembrane region" description="Helical" evidence="1">
    <location>
        <begin position="61"/>
        <end position="81"/>
    </location>
</feature>
<dbReference type="EMBL" id="JEOB01000002">
    <property type="protein sequence ID" value="EXM39191.1"/>
    <property type="molecule type" value="Genomic_DNA"/>
</dbReference>
<dbReference type="SUPFAM" id="SSF55073">
    <property type="entry name" value="Nucleotide cyclase"/>
    <property type="match status" value="1"/>
</dbReference>
<feature type="domain" description="GGDEF" evidence="2">
    <location>
        <begin position="210"/>
        <end position="336"/>
    </location>
</feature>
<dbReference type="GO" id="GO:1902201">
    <property type="term" value="P:negative regulation of bacterial-type flagellum-dependent cell motility"/>
    <property type="evidence" value="ECO:0007669"/>
    <property type="project" value="TreeGrafter"/>
</dbReference>
<dbReference type="AlphaFoldDB" id="A0A011VVA6"/>
<feature type="transmembrane region" description="Helical" evidence="1">
    <location>
        <begin position="35"/>
        <end position="54"/>
    </location>
</feature>
<dbReference type="PANTHER" id="PTHR45138">
    <property type="entry name" value="REGULATORY COMPONENTS OF SENSORY TRANSDUCTION SYSTEM"/>
    <property type="match status" value="1"/>
</dbReference>
<dbReference type="GO" id="GO:0005886">
    <property type="term" value="C:plasma membrane"/>
    <property type="evidence" value="ECO:0007669"/>
    <property type="project" value="TreeGrafter"/>
</dbReference>
<keyword evidence="1" id="KW-0812">Transmembrane</keyword>
<dbReference type="Proteomes" id="UP000021369">
    <property type="component" value="Unassembled WGS sequence"/>
</dbReference>